<accession>A0A223NR01</accession>
<dbReference type="EMBL" id="CP022743">
    <property type="protein sequence ID" value="ASU32088.1"/>
    <property type="molecule type" value="Genomic_DNA"/>
</dbReference>
<name>A0A223NR01_9SPHI</name>
<evidence type="ECO:0000313" key="1">
    <source>
        <dbReference type="EMBL" id="ASU32088.1"/>
    </source>
</evidence>
<sequence length="71" mass="8134">MRLVMQGTFDLSIKNNDHEKARLGSIKKQVAANLSWDISNFNHHLQVTISVILKSIIYHNTTYIKLIKGLL</sequence>
<protein>
    <submittedName>
        <fullName evidence="1">Uncharacterized protein</fullName>
    </submittedName>
</protein>
<proteinExistence type="predicted"/>
<dbReference type="AlphaFoldDB" id="A0A223NR01"/>
<gene>
    <name evidence="1" type="ORF">MuYL_0185</name>
</gene>
<keyword evidence="2" id="KW-1185">Reference proteome</keyword>
<reference evidence="1 2" key="1">
    <citation type="submission" date="2017-08" db="EMBL/GenBank/DDBJ databases">
        <title>Complete genome sequence of Mucilaginibacter sp. strain BJC16-A31.</title>
        <authorList>
            <consortium name="Henan University of Science and Technology"/>
            <person name="You X."/>
        </authorList>
    </citation>
    <scope>NUCLEOTIDE SEQUENCE [LARGE SCALE GENOMIC DNA]</scope>
    <source>
        <strain evidence="1 2">BJC16-A31</strain>
    </source>
</reference>
<evidence type="ECO:0000313" key="2">
    <source>
        <dbReference type="Proteomes" id="UP000215002"/>
    </source>
</evidence>
<dbReference type="Proteomes" id="UP000215002">
    <property type="component" value="Chromosome"/>
</dbReference>
<dbReference type="KEGG" id="muc:MuYL_0185"/>
<organism evidence="1 2">
    <name type="scientific">Mucilaginibacter xinganensis</name>
    <dbReference type="NCBI Taxonomy" id="1234841"/>
    <lineage>
        <taxon>Bacteria</taxon>
        <taxon>Pseudomonadati</taxon>
        <taxon>Bacteroidota</taxon>
        <taxon>Sphingobacteriia</taxon>
        <taxon>Sphingobacteriales</taxon>
        <taxon>Sphingobacteriaceae</taxon>
        <taxon>Mucilaginibacter</taxon>
    </lineage>
</organism>